<reference evidence="7 8" key="1">
    <citation type="submission" date="2023-04" db="EMBL/GenBank/DDBJ databases">
        <title>Funneling lignin-derived compounds into biodiesel using alkali-halophilic Citricoccus sp. P2.</title>
        <authorList>
            <person name="Luo C.-B."/>
        </authorList>
    </citation>
    <scope>NUCLEOTIDE SEQUENCE [LARGE SCALE GENOMIC DNA]</scope>
    <source>
        <strain evidence="7 8">P2</strain>
    </source>
</reference>
<evidence type="ECO:0000256" key="4">
    <source>
        <dbReference type="ARBA" id="ARBA00023136"/>
    </source>
</evidence>
<keyword evidence="3" id="KW-1003">Cell membrane</keyword>
<keyword evidence="8" id="KW-1185">Reference proteome</keyword>
<evidence type="ECO:0000259" key="6">
    <source>
        <dbReference type="Pfam" id="PF04069"/>
    </source>
</evidence>
<feature type="signal peptide" evidence="5">
    <location>
        <begin position="1"/>
        <end position="25"/>
    </location>
</feature>
<keyword evidence="2" id="KW-0813">Transport</keyword>
<keyword evidence="5" id="KW-0732">Signal</keyword>
<accession>A0ABY8H7G2</accession>
<feature type="chain" id="PRO_5045190394" evidence="5">
    <location>
        <begin position="26"/>
        <end position="301"/>
    </location>
</feature>
<evidence type="ECO:0000256" key="3">
    <source>
        <dbReference type="ARBA" id="ARBA00022475"/>
    </source>
</evidence>
<organism evidence="7 8">
    <name type="scientific">Citricoccus muralis</name>
    <dbReference type="NCBI Taxonomy" id="169134"/>
    <lineage>
        <taxon>Bacteria</taxon>
        <taxon>Bacillati</taxon>
        <taxon>Actinomycetota</taxon>
        <taxon>Actinomycetes</taxon>
        <taxon>Micrococcales</taxon>
        <taxon>Micrococcaceae</taxon>
        <taxon>Citricoccus</taxon>
    </lineage>
</organism>
<dbReference type="RefSeq" id="WP_278158364.1">
    <property type="nucleotide sequence ID" value="NZ_CP121252.1"/>
</dbReference>
<gene>
    <name evidence="7" type="ORF">P8192_02910</name>
</gene>
<evidence type="ECO:0000256" key="2">
    <source>
        <dbReference type="ARBA" id="ARBA00022448"/>
    </source>
</evidence>
<dbReference type="PANTHER" id="PTHR47737:SF1">
    <property type="entry name" value="GLYCINE BETAINE_PROLINE BETAINE TRANSPORT SYSTEM PERMEASE PROTEIN PROW"/>
    <property type="match status" value="1"/>
</dbReference>
<dbReference type="Pfam" id="PF04069">
    <property type="entry name" value="OpuAC"/>
    <property type="match status" value="1"/>
</dbReference>
<sequence length="301" mass="32860">MTKKSTIWKSIAALSVAGLTLTACGDDAGNGDNGEASGEGGEITIAVFNGWEEGIAASELWKYVLEENGYTVNLEYADPAPVFSGLSTGDYDATLDVWLPTTHADYVDEFGADLEELGTWNEEATLHLAVNEDAPIDSLDELADHADEFGNQIVGIDPGAGLVQITESEVIPTYGLEGMDFTTSSTPAMLQELSTATENGENIVVTLWRPHWAYEGFPIKDLEDPEGAFGDGETISTYGREGFTEEFPEVAEWFQNFEMDADTLHTLENVMFNENQDVSDYSPIIEEWVAENQEYVDGMTS</sequence>
<dbReference type="InterPro" id="IPR007210">
    <property type="entry name" value="ABC_Gly_betaine_transp_sub-bd"/>
</dbReference>
<evidence type="ECO:0000313" key="7">
    <source>
        <dbReference type="EMBL" id="WFP17092.1"/>
    </source>
</evidence>
<evidence type="ECO:0000256" key="1">
    <source>
        <dbReference type="ARBA" id="ARBA00004236"/>
    </source>
</evidence>
<protein>
    <submittedName>
        <fullName evidence="7">Glycine betaine ABC transporter substrate-binding protein</fullName>
    </submittedName>
</protein>
<proteinExistence type="predicted"/>
<dbReference type="Gene3D" id="3.10.105.10">
    <property type="entry name" value="Dipeptide-binding Protein, Domain 3"/>
    <property type="match status" value="2"/>
</dbReference>
<dbReference type="PROSITE" id="PS51257">
    <property type="entry name" value="PROKAR_LIPOPROTEIN"/>
    <property type="match status" value="1"/>
</dbReference>
<dbReference type="EMBL" id="CP121252">
    <property type="protein sequence ID" value="WFP17092.1"/>
    <property type="molecule type" value="Genomic_DNA"/>
</dbReference>
<feature type="domain" description="ABC-type glycine betaine transport system substrate-binding" evidence="6">
    <location>
        <begin position="42"/>
        <end position="289"/>
    </location>
</feature>
<keyword evidence="4" id="KW-0472">Membrane</keyword>
<evidence type="ECO:0000256" key="5">
    <source>
        <dbReference type="SAM" id="SignalP"/>
    </source>
</evidence>
<dbReference type="CDD" id="cd13639">
    <property type="entry name" value="PBP2_OpuAC_like"/>
    <property type="match status" value="1"/>
</dbReference>
<comment type="subcellular location">
    <subcellularLocation>
        <location evidence="1">Cell membrane</location>
    </subcellularLocation>
</comment>
<dbReference type="PANTHER" id="PTHR47737">
    <property type="entry name" value="GLYCINE BETAINE/PROLINE BETAINE TRANSPORT SYSTEM PERMEASE PROTEIN PROW"/>
    <property type="match status" value="1"/>
</dbReference>
<dbReference type="SUPFAM" id="SSF53850">
    <property type="entry name" value="Periplasmic binding protein-like II"/>
    <property type="match status" value="1"/>
</dbReference>
<evidence type="ECO:0000313" key="8">
    <source>
        <dbReference type="Proteomes" id="UP001219037"/>
    </source>
</evidence>
<dbReference type="Proteomes" id="UP001219037">
    <property type="component" value="Chromosome"/>
</dbReference>
<name>A0ABY8H7G2_9MICC</name>
<dbReference type="Gene3D" id="3.40.190.100">
    <property type="entry name" value="Glycine betaine-binding periplasmic protein, domain 2"/>
    <property type="match status" value="1"/>
</dbReference>